<sequence length="344" mass="35564">MASPRQFPVPNSHPLLLLARTDSPEAHMDMGQTQSTVLSAVALAVGVGFAVRYAPKVFGGAAGPQPAQPAAISAPILEAPPASKKKKGKAKAPAQTESDTPLPEPKPAAATLSVSAIPGSFEASKTDIESETEPATGSKKKNKKKKKAAAASAATSPAASQTLPPKAQAPKPEAALAKPADAPPALLVPQAPSDSGDAASDSASQSGALSTTSEGSSSQRPTPAAGFSWGDYEDAHDVEDDDEGWGVVQSRGRRNQNANIVPATANKPAHHADEAQTKKQRQNAAKREKEKAAKALAEKERLASLAKHKREIEKSRMAEQTTSRSAMSGGMKASVDSNGKLVWE</sequence>
<feature type="compositionally biased region" description="Basic and acidic residues" evidence="1">
    <location>
        <begin position="285"/>
        <end position="302"/>
    </location>
</feature>
<evidence type="ECO:0000313" key="3">
    <source>
        <dbReference type="Proteomes" id="UP000054007"/>
    </source>
</evidence>
<feature type="compositionally biased region" description="Acidic residues" evidence="1">
    <location>
        <begin position="231"/>
        <end position="244"/>
    </location>
</feature>
<feature type="region of interest" description="Disordered" evidence="1">
    <location>
        <begin position="61"/>
        <end position="344"/>
    </location>
</feature>
<protein>
    <submittedName>
        <fullName evidence="2">Uncharacterized protein</fullName>
    </submittedName>
</protein>
<gene>
    <name evidence="2" type="ORF">CYLTODRAFT_495186</name>
</gene>
<dbReference type="Proteomes" id="UP000054007">
    <property type="component" value="Unassembled WGS sequence"/>
</dbReference>
<dbReference type="OrthoDB" id="2564465at2759"/>
<keyword evidence="3" id="KW-1185">Reference proteome</keyword>
<proteinExistence type="predicted"/>
<reference evidence="2 3" key="1">
    <citation type="journal article" date="2015" name="Fungal Genet. Biol.">
        <title>Evolution of novel wood decay mechanisms in Agaricales revealed by the genome sequences of Fistulina hepatica and Cylindrobasidium torrendii.</title>
        <authorList>
            <person name="Floudas D."/>
            <person name="Held B.W."/>
            <person name="Riley R."/>
            <person name="Nagy L.G."/>
            <person name="Koehler G."/>
            <person name="Ransdell A.S."/>
            <person name="Younus H."/>
            <person name="Chow J."/>
            <person name="Chiniquy J."/>
            <person name="Lipzen A."/>
            <person name="Tritt A."/>
            <person name="Sun H."/>
            <person name="Haridas S."/>
            <person name="LaButti K."/>
            <person name="Ohm R.A."/>
            <person name="Kues U."/>
            <person name="Blanchette R.A."/>
            <person name="Grigoriev I.V."/>
            <person name="Minto R.E."/>
            <person name="Hibbett D.S."/>
        </authorList>
    </citation>
    <scope>NUCLEOTIDE SEQUENCE [LARGE SCALE GENOMIC DNA]</scope>
    <source>
        <strain evidence="2 3">FP15055 ss-10</strain>
    </source>
</reference>
<feature type="compositionally biased region" description="Basic residues" evidence="1">
    <location>
        <begin position="138"/>
        <end position="148"/>
    </location>
</feature>
<feature type="compositionally biased region" description="Low complexity" evidence="1">
    <location>
        <begin position="149"/>
        <end position="208"/>
    </location>
</feature>
<evidence type="ECO:0000256" key="1">
    <source>
        <dbReference type="SAM" id="MobiDB-lite"/>
    </source>
</evidence>
<feature type="compositionally biased region" description="Polar residues" evidence="1">
    <location>
        <begin position="209"/>
        <end position="221"/>
    </location>
</feature>
<name>A0A0D7AUQ8_9AGAR</name>
<dbReference type="EMBL" id="KN880911">
    <property type="protein sequence ID" value="KIY61589.1"/>
    <property type="molecule type" value="Genomic_DNA"/>
</dbReference>
<dbReference type="AlphaFoldDB" id="A0A0D7AUQ8"/>
<accession>A0A0D7AUQ8</accession>
<organism evidence="2 3">
    <name type="scientific">Cylindrobasidium torrendii FP15055 ss-10</name>
    <dbReference type="NCBI Taxonomy" id="1314674"/>
    <lineage>
        <taxon>Eukaryota</taxon>
        <taxon>Fungi</taxon>
        <taxon>Dikarya</taxon>
        <taxon>Basidiomycota</taxon>
        <taxon>Agaricomycotina</taxon>
        <taxon>Agaricomycetes</taxon>
        <taxon>Agaricomycetidae</taxon>
        <taxon>Agaricales</taxon>
        <taxon>Marasmiineae</taxon>
        <taxon>Physalacriaceae</taxon>
        <taxon>Cylindrobasidium</taxon>
    </lineage>
</organism>
<evidence type="ECO:0000313" key="2">
    <source>
        <dbReference type="EMBL" id="KIY61589.1"/>
    </source>
</evidence>